<evidence type="ECO:0000313" key="3">
    <source>
        <dbReference type="EMBL" id="BAO84504.1"/>
    </source>
</evidence>
<feature type="domain" description="YhdP central" evidence="2">
    <location>
        <begin position="16"/>
        <end position="1373"/>
    </location>
</feature>
<sequence length="1393" mass="151450">MLDKPRPPHPPRWLHWQARLLRALLWLLVAAWLLLGLSWVALHQLIVPRVDQWRPALERMASEALGVKVEIGALTANSSGPVPSLQLRDVVLRDAAGAEALRLPSVRAALSLPSLWRLGFDQIVVEGAVLELRRSTDGRWLLGGIDLGHLERTGDESPLADWLLGQTELALLQGTLRWHDQTRPTLPVAEFTGIDLVLRNPGRQHQFRLDATPPAHWGQRLSVRGDFTRAFWQLRPSQWRYWRGTLYADLPWVDWAHMGRYIDAPNWLGLQVQQGQGAARLWLDWQRGALRQASADLGLQRVQLQWPEVAQPFELQNLQTRLELQHEGLQTTLSTHGLGFRTADGLVWPGGNVRHLHTRSSDTAPAGFALQAERLDAQVLSQLALQLPLPALAHQWLRDTAPSGLVEQIQMQWSAAQAAGAGQTAGADQTGAAASWSASGRLRNVGLRAGAAPPVYRHAKGWDVHTPGRPGIGGADLDFNLTSSGGQAELRLDNGHLDLPGVFAQPRVTLQRLQAGLSWRVVGDQITVEVPRLLLRNPDLEAELQLNWRSADPALSPARARFPGVIELDGRILRADAAQVVRYLPLNVGPETKAWLRSAIVAGRIEQALVRVRGDLRNFPYQQPGSGVFTLEAPLHDVQLDYAPAHLLPAGSPPWPTLQVPQARLLIEGTRLRLEQASAQVRLWPQLRIVQAQAEIPDFMATEPQLRVNGQLRGPATDALALVRSSPLRQMTEAALDQAQASGALELGLQLEMPLNDTNATRVRGQLRFAGNELRIGPESPTLQALHGVLNFSESGFDIPAASAQMLGGPLRFSGRMATEQGQSVLRLRGTGQATALGLSQAEPWPWLAPLGRAGSGSATYQAELRIGPEGTSVQVDSNLQGLALQLPAPLSKSAEAALPLRLRIEPLAGAPRGATRDELQLELGSSPTPWLSLHYQREHRGAATRVLRGSVAVRSARPALPALGVLAALDLGDFDADAWARLYAAPQVTPAPTTAAAPAPAASALSLQDSRPYWPTQWRLQAARITHSGRSWHDLSLSGSLERDTWRATVVARELAGQLSYRAGGPQAAGLVHARLSRLDWPRAGVEQPAEQVLQQPNAMPAIDLVIERLRLDGRELGRLEVQAASRVATQGPQAGVSEWRLNALTLNTPEATLKASGNWVAHGLDATARRTALRLELDIRDAGALLTRMGQPQTIRGGQGRIEGHLGWLGSPLNFDTPSLSGELQLDVGRGQFLRAEPGVAKLIGVLSLQALPRRLMLDFRDVFSEGFAFDFIRGNVSIAQGVARSNNLQMKGINAAVLLEGSADTVRETQDLRVVVVPELNADTVSLVATLINPITGLGAFLAQFLLRQPLQQAATREFHITGPWADPVVTPVQRQPAARPDPNAPTGAQ</sequence>
<organism evidence="3 4">
    <name type="scientific">Serpentinimonas maccroryi</name>
    <dbReference type="NCBI Taxonomy" id="1458426"/>
    <lineage>
        <taxon>Bacteria</taxon>
        <taxon>Pseudomonadati</taxon>
        <taxon>Pseudomonadota</taxon>
        <taxon>Betaproteobacteria</taxon>
        <taxon>Burkholderiales</taxon>
        <taxon>Comamonadaceae</taxon>
        <taxon>Serpentinimonas</taxon>
    </lineage>
</organism>
<dbReference type="STRING" id="1458426.SMCB_2276"/>
<reference evidence="3 4" key="1">
    <citation type="journal article" date="2014" name="Nat. Commun.">
        <title>Physiological and genomic features of highly alkaliphilic hydrogen-utilizing Betaproteobacteria from a continental serpentinizing site.</title>
        <authorList>
            <person name="Suzuki S."/>
            <person name="Kuenen J.G."/>
            <person name="Schipper K."/>
            <person name="van der Velde S."/>
            <person name="Ishii S."/>
            <person name="Wu A."/>
            <person name="Sorokin D.Y."/>
            <person name="Tenney A."/>
            <person name="Meng X.Y."/>
            <person name="Morrill P.L."/>
            <person name="Kamagata Y."/>
            <person name="Muyzer G."/>
            <person name="Nealson K.H."/>
        </authorList>
    </citation>
    <scope>NUCLEOTIDE SEQUENCE [LARGE SCALE GENOMIC DNA]</scope>
    <source>
        <strain evidence="3 4">B1</strain>
    </source>
</reference>
<keyword evidence="4" id="KW-1185">Reference proteome</keyword>
<dbReference type="OrthoDB" id="8521382at2"/>
<proteinExistence type="predicted"/>
<dbReference type="KEGG" id="cbab:SMCB_2276"/>
<gene>
    <name evidence="3" type="ORF">SMCB_2276</name>
</gene>
<dbReference type="InterPro" id="IPR011836">
    <property type="entry name" value="YhdP"/>
</dbReference>
<dbReference type="PANTHER" id="PTHR38690">
    <property type="entry name" value="PROTEASE-RELATED"/>
    <property type="match status" value="1"/>
</dbReference>
<dbReference type="PANTHER" id="PTHR38690:SF1">
    <property type="entry name" value="PROTEASE"/>
    <property type="match status" value="1"/>
</dbReference>
<dbReference type="Proteomes" id="UP000066014">
    <property type="component" value="Chromosome"/>
</dbReference>
<dbReference type="RefSeq" id="WP_052468520.1">
    <property type="nucleotide sequence ID" value="NZ_AP014569.1"/>
</dbReference>
<protein>
    <submittedName>
        <fullName evidence="3">Predicted membrane protein</fullName>
    </submittedName>
</protein>
<keyword evidence="1" id="KW-0812">Transmembrane</keyword>
<evidence type="ECO:0000259" key="2">
    <source>
        <dbReference type="Pfam" id="PF13116"/>
    </source>
</evidence>
<dbReference type="InterPro" id="IPR025263">
    <property type="entry name" value="YhdP_central"/>
</dbReference>
<accession>A0A060P037</accession>
<dbReference type="Pfam" id="PF13116">
    <property type="entry name" value="YhdP"/>
    <property type="match status" value="1"/>
</dbReference>
<dbReference type="EMBL" id="AP014569">
    <property type="protein sequence ID" value="BAO84504.1"/>
    <property type="molecule type" value="Genomic_DNA"/>
</dbReference>
<dbReference type="NCBIfam" id="TIGR02099">
    <property type="entry name" value="YhdP family protein"/>
    <property type="match status" value="1"/>
</dbReference>
<evidence type="ECO:0000313" key="4">
    <source>
        <dbReference type="Proteomes" id="UP000066014"/>
    </source>
</evidence>
<dbReference type="HOGENOM" id="CLU_003522_4_0_4"/>
<keyword evidence="1" id="KW-1133">Transmembrane helix</keyword>
<keyword evidence="1" id="KW-0472">Membrane</keyword>
<feature type="transmembrane region" description="Helical" evidence="1">
    <location>
        <begin position="20"/>
        <end position="42"/>
    </location>
</feature>
<name>A0A060P037_9BURK</name>
<evidence type="ECO:0000256" key="1">
    <source>
        <dbReference type="SAM" id="Phobius"/>
    </source>
</evidence>